<keyword evidence="5" id="KW-0677">Repeat</keyword>
<dbReference type="AlphaFoldDB" id="A0A1Y1IN12"/>
<keyword evidence="7" id="KW-0496">Mitochondrion</keyword>
<accession>A0A1Y1IN12</accession>
<keyword evidence="4 9" id="KW-0812">Transmembrane</keyword>
<dbReference type="InterPro" id="IPR050567">
    <property type="entry name" value="Mitochondrial_Carrier"/>
</dbReference>
<evidence type="ECO:0000256" key="2">
    <source>
        <dbReference type="ARBA" id="ARBA00006375"/>
    </source>
</evidence>
<dbReference type="GO" id="GO:0031966">
    <property type="term" value="C:mitochondrial membrane"/>
    <property type="evidence" value="ECO:0007669"/>
    <property type="project" value="UniProtKB-SubCell"/>
</dbReference>
<evidence type="ECO:0000313" key="12">
    <source>
        <dbReference type="Proteomes" id="UP000054558"/>
    </source>
</evidence>
<sequence>MGGETGESSSSVFVKDLTAGTLAGVAQLLVGHPFDTIKVKLQSQPNPLPGEKPQFTGAIDALKKTIAAEGTKGLYKGMGAPLATVAVFNAVLFTVRGQMESLLRSKPGEQLTVGQQFLAGSGAGVGAALVACPTELIKCRLQAQGPAAALAGVTGGTSEVQIKTLRYNGPIDVARHVLQAERGVIGLYKGLVPTLLREVPGNAFMFGAYEYTKQLLAGGKDTSKLGTGSLLVAGGVGGAMFWATVYPTDVIKSLVQIDDFKNPKYSGTIDAARKILASEGVKGLYRGFGPAMARSVPANAAAFLAYEMVRSSLG</sequence>
<protein>
    <recommendedName>
        <fullName evidence="13">Mitochondrial substrate carrier family protein</fullName>
    </recommendedName>
</protein>
<comment type="subcellular location">
    <subcellularLocation>
        <location evidence="1">Mitochondrion membrane</location>
        <topology evidence="1">Multi-pass membrane protein</topology>
    </subcellularLocation>
</comment>
<dbReference type="OMA" id="NWAVGIP"/>
<comment type="similarity">
    <text evidence="2 10">Belongs to the mitochondrial carrier (TC 2.A.29) family.</text>
</comment>
<evidence type="ECO:0000256" key="10">
    <source>
        <dbReference type="RuleBase" id="RU000488"/>
    </source>
</evidence>
<evidence type="ECO:0000313" key="11">
    <source>
        <dbReference type="EMBL" id="GAQ90146.1"/>
    </source>
</evidence>
<evidence type="ECO:0000256" key="5">
    <source>
        <dbReference type="ARBA" id="ARBA00022737"/>
    </source>
</evidence>
<evidence type="ECO:0008006" key="13">
    <source>
        <dbReference type="Google" id="ProtNLM"/>
    </source>
</evidence>
<keyword evidence="6" id="KW-1133">Transmembrane helix</keyword>
<feature type="repeat" description="Solcar" evidence="9">
    <location>
        <begin position="225"/>
        <end position="312"/>
    </location>
</feature>
<dbReference type="PROSITE" id="PS50920">
    <property type="entry name" value="SOLCAR"/>
    <property type="match status" value="3"/>
</dbReference>
<evidence type="ECO:0000256" key="9">
    <source>
        <dbReference type="PROSITE-ProRule" id="PRU00282"/>
    </source>
</evidence>
<dbReference type="GO" id="GO:1990575">
    <property type="term" value="P:mitochondrial L-ornithine transmembrane transport"/>
    <property type="evidence" value="ECO:0000318"/>
    <property type="project" value="GO_Central"/>
</dbReference>
<reference evidence="11 12" key="1">
    <citation type="journal article" date="2014" name="Nat. Commun.">
        <title>Klebsormidium flaccidum genome reveals primary factors for plant terrestrial adaptation.</title>
        <authorList>
            <person name="Hori K."/>
            <person name="Maruyama F."/>
            <person name="Fujisawa T."/>
            <person name="Togashi T."/>
            <person name="Yamamoto N."/>
            <person name="Seo M."/>
            <person name="Sato S."/>
            <person name="Yamada T."/>
            <person name="Mori H."/>
            <person name="Tajima N."/>
            <person name="Moriyama T."/>
            <person name="Ikeuchi M."/>
            <person name="Watanabe M."/>
            <person name="Wada H."/>
            <person name="Kobayashi K."/>
            <person name="Saito M."/>
            <person name="Masuda T."/>
            <person name="Sasaki-Sekimoto Y."/>
            <person name="Mashiguchi K."/>
            <person name="Awai K."/>
            <person name="Shimojima M."/>
            <person name="Masuda S."/>
            <person name="Iwai M."/>
            <person name="Nobusawa T."/>
            <person name="Narise T."/>
            <person name="Kondo S."/>
            <person name="Saito H."/>
            <person name="Sato R."/>
            <person name="Murakawa M."/>
            <person name="Ihara Y."/>
            <person name="Oshima-Yamada Y."/>
            <person name="Ohtaka K."/>
            <person name="Satoh M."/>
            <person name="Sonobe K."/>
            <person name="Ishii M."/>
            <person name="Ohtani R."/>
            <person name="Kanamori-Sato M."/>
            <person name="Honoki R."/>
            <person name="Miyazaki D."/>
            <person name="Mochizuki H."/>
            <person name="Umetsu J."/>
            <person name="Higashi K."/>
            <person name="Shibata D."/>
            <person name="Kamiya Y."/>
            <person name="Sato N."/>
            <person name="Nakamura Y."/>
            <person name="Tabata S."/>
            <person name="Ida S."/>
            <person name="Kurokawa K."/>
            <person name="Ohta H."/>
        </authorList>
    </citation>
    <scope>NUCLEOTIDE SEQUENCE [LARGE SCALE GENOMIC DNA]</scope>
    <source>
        <strain evidence="11 12">NIES-2285</strain>
    </source>
</reference>
<dbReference type="STRING" id="105231.A0A1Y1IN12"/>
<dbReference type="GO" id="GO:0000064">
    <property type="term" value="F:L-ornithine transmembrane transporter activity"/>
    <property type="evidence" value="ECO:0000318"/>
    <property type="project" value="GO_Central"/>
</dbReference>
<name>A0A1Y1IN12_KLENI</name>
<keyword evidence="3 10" id="KW-0813">Transport</keyword>
<dbReference type="Proteomes" id="UP000054558">
    <property type="component" value="Unassembled WGS sequence"/>
</dbReference>
<dbReference type="PANTHER" id="PTHR45624">
    <property type="entry name" value="MITOCHONDRIAL BASIC AMINO ACIDS TRANSPORTER-RELATED"/>
    <property type="match status" value="1"/>
</dbReference>
<feature type="repeat" description="Solcar" evidence="9">
    <location>
        <begin position="111"/>
        <end position="215"/>
    </location>
</feature>
<evidence type="ECO:0000256" key="7">
    <source>
        <dbReference type="ARBA" id="ARBA00023128"/>
    </source>
</evidence>
<dbReference type="Gene3D" id="1.50.40.10">
    <property type="entry name" value="Mitochondrial carrier domain"/>
    <property type="match status" value="1"/>
</dbReference>
<dbReference type="OrthoDB" id="14252at2759"/>
<dbReference type="InterPro" id="IPR018108">
    <property type="entry name" value="MCP_transmembrane"/>
</dbReference>
<organism evidence="11 12">
    <name type="scientific">Klebsormidium nitens</name>
    <name type="common">Green alga</name>
    <name type="synonym">Ulothrix nitens</name>
    <dbReference type="NCBI Taxonomy" id="105231"/>
    <lineage>
        <taxon>Eukaryota</taxon>
        <taxon>Viridiplantae</taxon>
        <taxon>Streptophyta</taxon>
        <taxon>Klebsormidiophyceae</taxon>
        <taxon>Klebsormidiales</taxon>
        <taxon>Klebsormidiaceae</taxon>
        <taxon>Klebsormidium</taxon>
    </lineage>
</organism>
<dbReference type="EMBL" id="DF237554">
    <property type="protein sequence ID" value="GAQ90146.1"/>
    <property type="molecule type" value="Genomic_DNA"/>
</dbReference>
<gene>
    <name evidence="11" type="ORF">KFL_006050080</name>
</gene>
<dbReference type="SUPFAM" id="SSF103506">
    <property type="entry name" value="Mitochondrial carrier"/>
    <property type="match status" value="1"/>
</dbReference>
<keyword evidence="12" id="KW-1185">Reference proteome</keyword>
<feature type="repeat" description="Solcar" evidence="9">
    <location>
        <begin position="11"/>
        <end position="102"/>
    </location>
</feature>
<evidence type="ECO:0000256" key="6">
    <source>
        <dbReference type="ARBA" id="ARBA00022989"/>
    </source>
</evidence>
<dbReference type="FunFam" id="1.50.40.10:FF:000050">
    <property type="entry name" value="mitochondrial carnitine/acylcarnitine carrier-like protein"/>
    <property type="match status" value="1"/>
</dbReference>
<evidence type="ECO:0000256" key="3">
    <source>
        <dbReference type="ARBA" id="ARBA00022448"/>
    </source>
</evidence>
<dbReference type="PANTHER" id="PTHR45624:SF12">
    <property type="entry name" value="MITOCHONDRIAL ORNITHINE TRANSPORTER 1"/>
    <property type="match status" value="1"/>
</dbReference>
<keyword evidence="8 9" id="KW-0472">Membrane</keyword>
<dbReference type="Pfam" id="PF00153">
    <property type="entry name" value="Mito_carr"/>
    <property type="match status" value="3"/>
</dbReference>
<evidence type="ECO:0000256" key="4">
    <source>
        <dbReference type="ARBA" id="ARBA00022692"/>
    </source>
</evidence>
<dbReference type="InterPro" id="IPR023395">
    <property type="entry name" value="MCP_dom_sf"/>
</dbReference>
<proteinExistence type="inferred from homology"/>
<evidence type="ECO:0000256" key="1">
    <source>
        <dbReference type="ARBA" id="ARBA00004225"/>
    </source>
</evidence>
<evidence type="ECO:0000256" key="8">
    <source>
        <dbReference type="ARBA" id="ARBA00023136"/>
    </source>
</evidence>